<dbReference type="KEGG" id="ery:CP97_03685"/>
<name>A0A0H4VFJ7_9SPHN</name>
<dbReference type="PIRSF" id="PIRSF031679">
    <property type="entry name" value="Mtase_Alr7345_prd"/>
    <property type="match status" value="1"/>
</dbReference>
<dbReference type="Proteomes" id="UP000059113">
    <property type="component" value="Chromosome"/>
</dbReference>
<evidence type="ECO:0008006" key="3">
    <source>
        <dbReference type="Google" id="ProtNLM"/>
    </source>
</evidence>
<evidence type="ECO:0000313" key="1">
    <source>
        <dbReference type="EMBL" id="AKQ43130.2"/>
    </source>
</evidence>
<dbReference type="SUPFAM" id="SSF53335">
    <property type="entry name" value="S-adenosyl-L-methionine-dependent methyltransferases"/>
    <property type="match status" value="1"/>
</dbReference>
<proteinExistence type="predicted"/>
<reference evidence="2" key="2">
    <citation type="submission" date="2015-04" db="EMBL/GenBank/DDBJ databases">
        <title>The complete genome sequence of Erythrobacter sp. s21-N3.</title>
        <authorList>
            <person name="Zhuang L."/>
            <person name="Liu Y."/>
            <person name="Shao Z."/>
        </authorList>
    </citation>
    <scope>NUCLEOTIDE SEQUENCE [LARGE SCALE GENOMIC DNA]</scope>
    <source>
        <strain evidence="2">s21-N3</strain>
    </source>
</reference>
<dbReference type="InterPro" id="IPR016980">
    <property type="entry name" value="S-AdoMet-dep_MeTrfase_Alr7345"/>
</dbReference>
<keyword evidence="2" id="KW-1185">Reference proteome</keyword>
<gene>
    <name evidence="1" type="ORF">CP97_03685</name>
</gene>
<accession>A0A0H4VFJ7</accession>
<dbReference type="EMBL" id="CP011310">
    <property type="protein sequence ID" value="AKQ43130.2"/>
    <property type="molecule type" value="Genomic_DNA"/>
</dbReference>
<dbReference type="InterPro" id="IPR029063">
    <property type="entry name" value="SAM-dependent_MTases_sf"/>
</dbReference>
<sequence length="306" mass="33506">MGRRASLVILTPLYSEDAQAHIGRQFMRPTHFFAATFLAAATCAMAAPAAAQDNPAPSLETVLAAEVRTDESSRDQYRRPAETLAFFQVESDMNVVEYGPGGGWYSRVLLPWIAPSGKYMAMRGDSSTLSFSSRAAQVRTMGWPEAFPAAITENLAQSAGDVTAFESDEIPDGVAGTVDRVLVIRSLHSLLGSNVADGELRIIRSLLKDDGMVGVVQHRAPETASFEHGNGSRGYLRQSDVVRLFELHGFELVEASELNANPDDTANWEAGVWTLPPVLRLGEQDRDRYLGIGESDRMTLLFRKRD</sequence>
<evidence type="ECO:0000313" key="2">
    <source>
        <dbReference type="Proteomes" id="UP000059113"/>
    </source>
</evidence>
<organism evidence="1 2">
    <name type="scientific">Aurantiacibacter atlanticus</name>
    <dbReference type="NCBI Taxonomy" id="1648404"/>
    <lineage>
        <taxon>Bacteria</taxon>
        <taxon>Pseudomonadati</taxon>
        <taxon>Pseudomonadota</taxon>
        <taxon>Alphaproteobacteria</taxon>
        <taxon>Sphingomonadales</taxon>
        <taxon>Erythrobacteraceae</taxon>
        <taxon>Aurantiacibacter</taxon>
    </lineage>
</organism>
<dbReference type="AlphaFoldDB" id="A0A0H4VFJ7"/>
<dbReference type="Gene3D" id="3.40.50.150">
    <property type="entry name" value="Vaccinia Virus protein VP39"/>
    <property type="match status" value="1"/>
</dbReference>
<dbReference type="STRING" id="1648404.CP97_03685"/>
<reference evidence="1 2" key="1">
    <citation type="journal article" date="2015" name="Int. J. Syst. Evol. Microbiol.">
        <title>Erythrobacter atlanticus sp. nov., a bacterium from ocean sediment able to degrade polycyclic aromatic hydrocarbons.</title>
        <authorList>
            <person name="Zhuang L."/>
            <person name="Liu Y."/>
            <person name="Wang L."/>
            <person name="Wang W."/>
            <person name="Shao Z."/>
        </authorList>
    </citation>
    <scope>NUCLEOTIDE SEQUENCE [LARGE SCALE GENOMIC DNA]</scope>
    <source>
        <strain evidence="2">s21-N3</strain>
    </source>
</reference>
<protein>
    <recommendedName>
        <fullName evidence="3">Methyltransferase</fullName>
    </recommendedName>
</protein>